<accession>A0A151PD68</accession>
<organism evidence="2 3">
    <name type="scientific">Alligator mississippiensis</name>
    <name type="common">American alligator</name>
    <dbReference type="NCBI Taxonomy" id="8496"/>
    <lineage>
        <taxon>Eukaryota</taxon>
        <taxon>Metazoa</taxon>
        <taxon>Chordata</taxon>
        <taxon>Craniata</taxon>
        <taxon>Vertebrata</taxon>
        <taxon>Euteleostomi</taxon>
        <taxon>Archelosauria</taxon>
        <taxon>Archosauria</taxon>
        <taxon>Crocodylia</taxon>
        <taxon>Alligatoridae</taxon>
        <taxon>Alligatorinae</taxon>
        <taxon>Alligator</taxon>
    </lineage>
</organism>
<name>A0A151PD68_ALLMI</name>
<reference evidence="2 3" key="1">
    <citation type="journal article" date="2012" name="Genome Biol.">
        <title>Sequencing three crocodilian genomes to illuminate the evolution of archosaurs and amniotes.</title>
        <authorList>
            <person name="St John J.A."/>
            <person name="Braun E.L."/>
            <person name="Isberg S.R."/>
            <person name="Miles L.G."/>
            <person name="Chong A.Y."/>
            <person name="Gongora J."/>
            <person name="Dalzell P."/>
            <person name="Moran C."/>
            <person name="Bed'hom B."/>
            <person name="Abzhanov A."/>
            <person name="Burgess S.C."/>
            <person name="Cooksey A.M."/>
            <person name="Castoe T.A."/>
            <person name="Crawford N.G."/>
            <person name="Densmore L.D."/>
            <person name="Drew J.C."/>
            <person name="Edwards S.V."/>
            <person name="Faircloth B.C."/>
            <person name="Fujita M.K."/>
            <person name="Greenwold M.J."/>
            <person name="Hoffmann F.G."/>
            <person name="Howard J.M."/>
            <person name="Iguchi T."/>
            <person name="Janes D.E."/>
            <person name="Khan S.Y."/>
            <person name="Kohno S."/>
            <person name="de Koning A.J."/>
            <person name="Lance S.L."/>
            <person name="McCarthy F.M."/>
            <person name="McCormack J.E."/>
            <person name="Merchant M.E."/>
            <person name="Peterson D.G."/>
            <person name="Pollock D.D."/>
            <person name="Pourmand N."/>
            <person name="Raney B.J."/>
            <person name="Roessler K.A."/>
            <person name="Sanford J.R."/>
            <person name="Sawyer R.H."/>
            <person name="Schmidt C.J."/>
            <person name="Triplett E.W."/>
            <person name="Tuberville T.D."/>
            <person name="Venegas-Anaya M."/>
            <person name="Howard J.T."/>
            <person name="Jarvis E.D."/>
            <person name="Guillette L.J.Jr."/>
            <person name="Glenn T.C."/>
            <person name="Green R.E."/>
            <person name="Ray D.A."/>
        </authorList>
    </citation>
    <scope>NUCLEOTIDE SEQUENCE [LARGE SCALE GENOMIC DNA]</scope>
    <source>
        <strain evidence="2">KSC_2009_1</strain>
    </source>
</reference>
<keyword evidence="3" id="KW-1185">Reference proteome</keyword>
<dbReference type="EMBL" id="AKHW03000487">
    <property type="protein sequence ID" value="KYO46874.1"/>
    <property type="molecule type" value="Genomic_DNA"/>
</dbReference>
<feature type="chain" id="PRO_5007586920" evidence="1">
    <location>
        <begin position="29"/>
        <end position="120"/>
    </location>
</feature>
<dbReference type="Proteomes" id="UP000050525">
    <property type="component" value="Unassembled WGS sequence"/>
</dbReference>
<gene>
    <name evidence="2" type="ORF">Y1Q_0014458</name>
</gene>
<evidence type="ECO:0000256" key="1">
    <source>
        <dbReference type="SAM" id="SignalP"/>
    </source>
</evidence>
<keyword evidence="1" id="KW-0732">Signal</keyword>
<feature type="signal peptide" evidence="1">
    <location>
        <begin position="1"/>
        <end position="28"/>
    </location>
</feature>
<proteinExistence type="predicted"/>
<sequence>MIPSRIASSMRRMLLTVMVSTGIHYVSPGGICQAGFERAAAEVGALVCSCHSCFLVKLCTSHGEYREDQNLGFALHYTGDTEQKHLPADKNPYQRTLKTVWGTKAGTICGRQNEVIGNCI</sequence>
<dbReference type="AlphaFoldDB" id="A0A151PD68"/>
<protein>
    <submittedName>
        <fullName evidence="2">Uncharacterized protein</fullName>
    </submittedName>
</protein>
<evidence type="ECO:0000313" key="3">
    <source>
        <dbReference type="Proteomes" id="UP000050525"/>
    </source>
</evidence>
<comment type="caution">
    <text evidence="2">The sequence shown here is derived from an EMBL/GenBank/DDBJ whole genome shotgun (WGS) entry which is preliminary data.</text>
</comment>
<evidence type="ECO:0000313" key="2">
    <source>
        <dbReference type="EMBL" id="KYO46874.1"/>
    </source>
</evidence>